<dbReference type="Proteomes" id="UP000827872">
    <property type="component" value="Linkage Group LG01"/>
</dbReference>
<accession>A0ACB8G828</accession>
<comment type="caution">
    <text evidence="1">The sequence shown here is derived from an EMBL/GenBank/DDBJ whole genome shotgun (WGS) entry which is preliminary data.</text>
</comment>
<evidence type="ECO:0000313" key="2">
    <source>
        <dbReference type="Proteomes" id="UP000827872"/>
    </source>
</evidence>
<evidence type="ECO:0000313" key="1">
    <source>
        <dbReference type="EMBL" id="KAH8015828.1"/>
    </source>
</evidence>
<reference evidence="1" key="1">
    <citation type="submission" date="2021-08" db="EMBL/GenBank/DDBJ databases">
        <title>The first chromosome-level gecko genome reveals the dynamic sex chromosomes of Neotropical dwarf geckos (Sphaerodactylidae: Sphaerodactylus).</title>
        <authorList>
            <person name="Pinto B.J."/>
            <person name="Keating S.E."/>
            <person name="Gamble T."/>
        </authorList>
    </citation>
    <scope>NUCLEOTIDE SEQUENCE</scope>
    <source>
        <strain evidence="1">TG3544</strain>
    </source>
</reference>
<sequence>MLLSLRIGSFFWPYTHLLCTHSRSKGPLIQLGYYFVLLLRRQVRQLLDQKEIQKSRGRRGQDEPPLPLRRLEQRLCATKLYLFMYLFIYFGGGKCYLFAVFMHFF</sequence>
<protein>
    <submittedName>
        <fullName evidence="1">Uncharacterized protein</fullName>
    </submittedName>
</protein>
<gene>
    <name evidence="1" type="ORF">K3G42_009211</name>
</gene>
<keyword evidence="2" id="KW-1185">Reference proteome</keyword>
<dbReference type="EMBL" id="CM037614">
    <property type="protein sequence ID" value="KAH8015828.1"/>
    <property type="molecule type" value="Genomic_DNA"/>
</dbReference>
<organism evidence="1 2">
    <name type="scientific">Sphaerodactylus townsendi</name>
    <dbReference type="NCBI Taxonomy" id="933632"/>
    <lineage>
        <taxon>Eukaryota</taxon>
        <taxon>Metazoa</taxon>
        <taxon>Chordata</taxon>
        <taxon>Craniata</taxon>
        <taxon>Vertebrata</taxon>
        <taxon>Euteleostomi</taxon>
        <taxon>Lepidosauria</taxon>
        <taxon>Squamata</taxon>
        <taxon>Bifurcata</taxon>
        <taxon>Gekkota</taxon>
        <taxon>Sphaerodactylidae</taxon>
        <taxon>Sphaerodactylus</taxon>
    </lineage>
</organism>
<name>A0ACB8G828_9SAUR</name>
<proteinExistence type="predicted"/>